<dbReference type="InterPro" id="IPR036390">
    <property type="entry name" value="WH_DNA-bd_sf"/>
</dbReference>
<dbReference type="SUPFAM" id="SSF53383">
    <property type="entry name" value="PLP-dependent transferases"/>
    <property type="match status" value="1"/>
</dbReference>
<dbReference type="SMART" id="SM00345">
    <property type="entry name" value="HTH_GNTR"/>
    <property type="match status" value="1"/>
</dbReference>
<evidence type="ECO:0000256" key="6">
    <source>
        <dbReference type="SAM" id="MobiDB-lite"/>
    </source>
</evidence>
<dbReference type="InterPro" id="IPR015421">
    <property type="entry name" value="PyrdxlP-dep_Trfase_major"/>
</dbReference>
<dbReference type="Gene3D" id="1.10.10.10">
    <property type="entry name" value="Winged helix-like DNA-binding domain superfamily/Winged helix DNA-binding domain"/>
    <property type="match status" value="1"/>
</dbReference>
<dbReference type="PANTHER" id="PTHR46577">
    <property type="entry name" value="HTH-TYPE TRANSCRIPTIONAL REGULATORY PROTEIN GABR"/>
    <property type="match status" value="1"/>
</dbReference>
<dbReference type="InterPro" id="IPR015424">
    <property type="entry name" value="PyrdxlP-dep_Trfase"/>
</dbReference>
<sequence length="485" mass="50729">MPAIVAPPRARPLGQFAGSGPNWLVKEVYVHRVTPAELVRLLGAWRGGGPTLPAALAATLAELVDSAVLPEAAVLPAQRPLARALGVSRGTVTSAYDQLTAGGRLTAEAGSGSRVRRRQPGGPGVPGGRLVSFTGAAAPADLSSGALPGSALTADGLAALGPADLEPYLGTDGYFPAGIPRLRATIARLLTDDGVPTTPEQVLVTAGAQQAVWLVANTLVTAGDLVVVEEPSYRGALEAFAGAGTRLRGIRWTGDGIDRDQLQAALRRSPALLYCQPSVHNPTGERMPAAARRELGKLITAAGLRTVEDRSSADLAFRGPAPGLAAHVPPELLVSIGTASKLFWGGVRIGWIRADAPTVARLTEARKAIDLGCSVVDQLLVAGLLRRVAQAREARRALLAARWESTVDVLGRVFPHWRWTTPAGGTGLWADTGEDAVRLAQRALTAGVKLAPGPAFSVYDGFRTHLRLPLWHAPRDLEPVLASLR</sequence>
<evidence type="ECO:0000256" key="1">
    <source>
        <dbReference type="ARBA" id="ARBA00005384"/>
    </source>
</evidence>
<keyword evidence="8" id="KW-0032">Aminotransferase</keyword>
<dbReference type="GO" id="GO:0008483">
    <property type="term" value="F:transaminase activity"/>
    <property type="evidence" value="ECO:0007669"/>
    <property type="project" value="UniProtKB-KW"/>
</dbReference>
<keyword evidence="4" id="KW-0238">DNA-binding</keyword>
<dbReference type="GO" id="GO:0003700">
    <property type="term" value="F:DNA-binding transcription factor activity"/>
    <property type="evidence" value="ECO:0007669"/>
    <property type="project" value="InterPro"/>
</dbReference>
<dbReference type="GO" id="GO:0030170">
    <property type="term" value="F:pyridoxal phosphate binding"/>
    <property type="evidence" value="ECO:0007669"/>
    <property type="project" value="InterPro"/>
</dbReference>
<dbReference type="InterPro" id="IPR004839">
    <property type="entry name" value="Aminotransferase_I/II_large"/>
</dbReference>
<keyword evidence="9" id="KW-1185">Reference proteome</keyword>
<evidence type="ECO:0000259" key="7">
    <source>
        <dbReference type="PROSITE" id="PS50949"/>
    </source>
</evidence>
<gene>
    <name evidence="8" type="ORF">QRX50_25670</name>
</gene>
<dbReference type="PROSITE" id="PS50949">
    <property type="entry name" value="HTH_GNTR"/>
    <property type="match status" value="1"/>
</dbReference>
<accession>A0A9Y2IAS2</accession>
<dbReference type="SUPFAM" id="SSF46785">
    <property type="entry name" value="Winged helix' DNA-binding domain"/>
    <property type="match status" value="1"/>
</dbReference>
<evidence type="ECO:0000256" key="3">
    <source>
        <dbReference type="ARBA" id="ARBA00023015"/>
    </source>
</evidence>
<dbReference type="InterPro" id="IPR051446">
    <property type="entry name" value="HTH_trans_reg/aminotransferase"/>
</dbReference>
<dbReference type="CDD" id="cd00609">
    <property type="entry name" value="AAT_like"/>
    <property type="match status" value="1"/>
</dbReference>
<evidence type="ECO:0000313" key="9">
    <source>
        <dbReference type="Proteomes" id="UP001236014"/>
    </source>
</evidence>
<evidence type="ECO:0000256" key="4">
    <source>
        <dbReference type="ARBA" id="ARBA00023125"/>
    </source>
</evidence>
<comment type="similarity">
    <text evidence="1">In the C-terminal section; belongs to the class-I pyridoxal-phosphate-dependent aminotransferase family.</text>
</comment>
<dbReference type="Gene3D" id="3.40.640.10">
    <property type="entry name" value="Type I PLP-dependent aspartate aminotransferase-like (Major domain)"/>
    <property type="match status" value="1"/>
</dbReference>
<proteinExistence type="inferred from homology"/>
<name>A0A9Y2IAS2_9PSEU</name>
<keyword evidence="5" id="KW-0804">Transcription</keyword>
<dbReference type="PANTHER" id="PTHR46577:SF1">
    <property type="entry name" value="HTH-TYPE TRANSCRIPTIONAL REGULATORY PROTEIN GABR"/>
    <property type="match status" value="1"/>
</dbReference>
<feature type="region of interest" description="Disordered" evidence="6">
    <location>
        <begin position="107"/>
        <end position="127"/>
    </location>
</feature>
<dbReference type="EMBL" id="CP127294">
    <property type="protein sequence ID" value="WIX74953.1"/>
    <property type="molecule type" value="Genomic_DNA"/>
</dbReference>
<dbReference type="Pfam" id="PF00155">
    <property type="entry name" value="Aminotran_1_2"/>
    <property type="match status" value="1"/>
</dbReference>
<dbReference type="RefSeq" id="WP_285965730.1">
    <property type="nucleotide sequence ID" value="NZ_CP127294.1"/>
</dbReference>
<dbReference type="PRINTS" id="PR00035">
    <property type="entry name" value="HTHGNTR"/>
</dbReference>
<dbReference type="KEGG" id="acab:QRX50_25670"/>
<evidence type="ECO:0000256" key="5">
    <source>
        <dbReference type="ARBA" id="ARBA00023163"/>
    </source>
</evidence>
<dbReference type="GO" id="GO:0003677">
    <property type="term" value="F:DNA binding"/>
    <property type="evidence" value="ECO:0007669"/>
    <property type="project" value="UniProtKB-KW"/>
</dbReference>
<reference evidence="8 9" key="1">
    <citation type="submission" date="2023-06" db="EMBL/GenBank/DDBJ databases">
        <authorList>
            <person name="Oyuntsetseg B."/>
            <person name="Kim S.B."/>
        </authorList>
    </citation>
    <scope>NUCLEOTIDE SEQUENCE [LARGE SCALE GENOMIC DNA]</scope>
    <source>
        <strain evidence="8 9">2-15</strain>
    </source>
</reference>
<dbReference type="AlphaFoldDB" id="A0A9Y2IAS2"/>
<feature type="domain" description="HTH gntR-type" evidence="7">
    <location>
        <begin position="50"/>
        <end position="118"/>
    </location>
</feature>
<keyword evidence="8" id="KW-0808">Transferase</keyword>
<evidence type="ECO:0000256" key="2">
    <source>
        <dbReference type="ARBA" id="ARBA00022898"/>
    </source>
</evidence>
<dbReference type="Pfam" id="PF00392">
    <property type="entry name" value="GntR"/>
    <property type="match status" value="1"/>
</dbReference>
<evidence type="ECO:0000313" key="8">
    <source>
        <dbReference type="EMBL" id="WIX74953.1"/>
    </source>
</evidence>
<keyword evidence="3" id="KW-0805">Transcription regulation</keyword>
<protein>
    <submittedName>
        <fullName evidence="8">PLP-dependent aminotransferase family protein</fullName>
    </submittedName>
</protein>
<keyword evidence="2" id="KW-0663">Pyridoxal phosphate</keyword>
<dbReference type="InterPro" id="IPR000524">
    <property type="entry name" value="Tscrpt_reg_HTH_GntR"/>
</dbReference>
<dbReference type="Proteomes" id="UP001236014">
    <property type="component" value="Chromosome"/>
</dbReference>
<organism evidence="8 9">
    <name type="scientific">Amycolatopsis carbonis</name>
    <dbReference type="NCBI Taxonomy" id="715471"/>
    <lineage>
        <taxon>Bacteria</taxon>
        <taxon>Bacillati</taxon>
        <taxon>Actinomycetota</taxon>
        <taxon>Actinomycetes</taxon>
        <taxon>Pseudonocardiales</taxon>
        <taxon>Pseudonocardiaceae</taxon>
        <taxon>Amycolatopsis</taxon>
    </lineage>
</organism>
<dbReference type="InterPro" id="IPR036388">
    <property type="entry name" value="WH-like_DNA-bd_sf"/>
</dbReference>